<keyword evidence="2" id="KW-0812">Transmembrane</keyword>
<keyword evidence="2" id="KW-0472">Membrane</keyword>
<evidence type="ECO:0000256" key="2">
    <source>
        <dbReference type="SAM" id="Phobius"/>
    </source>
</evidence>
<feature type="transmembrane region" description="Helical" evidence="2">
    <location>
        <begin position="27"/>
        <end position="44"/>
    </location>
</feature>
<gene>
    <name evidence="3" type="ORF">ACFOYW_01730</name>
</gene>
<feature type="transmembrane region" description="Helical" evidence="2">
    <location>
        <begin position="119"/>
        <end position="143"/>
    </location>
</feature>
<dbReference type="Proteomes" id="UP001595900">
    <property type="component" value="Unassembled WGS sequence"/>
</dbReference>
<name>A0ABV8Q413_9MICO</name>
<reference evidence="4" key="1">
    <citation type="journal article" date="2019" name="Int. J. Syst. Evol. Microbiol.">
        <title>The Global Catalogue of Microorganisms (GCM) 10K type strain sequencing project: providing services to taxonomists for standard genome sequencing and annotation.</title>
        <authorList>
            <consortium name="The Broad Institute Genomics Platform"/>
            <consortium name="The Broad Institute Genome Sequencing Center for Infectious Disease"/>
            <person name="Wu L."/>
            <person name="Ma J."/>
        </authorList>
    </citation>
    <scope>NUCLEOTIDE SEQUENCE [LARGE SCALE GENOMIC DNA]</scope>
    <source>
        <strain evidence="4">CGMCC 1.10363</strain>
    </source>
</reference>
<comment type="caution">
    <text evidence="3">The sequence shown here is derived from an EMBL/GenBank/DDBJ whole genome shotgun (WGS) entry which is preliminary data.</text>
</comment>
<dbReference type="EMBL" id="JBHSCN010000002">
    <property type="protein sequence ID" value="MFC4242078.1"/>
    <property type="molecule type" value="Genomic_DNA"/>
</dbReference>
<feature type="transmembrane region" description="Helical" evidence="2">
    <location>
        <begin position="56"/>
        <end position="74"/>
    </location>
</feature>
<proteinExistence type="predicted"/>
<evidence type="ECO:0000313" key="3">
    <source>
        <dbReference type="EMBL" id="MFC4242078.1"/>
    </source>
</evidence>
<protein>
    <recommendedName>
        <fullName evidence="5">DUF3159 domain-containing protein</fullName>
    </recommendedName>
</protein>
<organism evidence="3 4">
    <name type="scientific">Gryllotalpicola reticulitermitis</name>
    <dbReference type="NCBI Taxonomy" id="1184153"/>
    <lineage>
        <taxon>Bacteria</taxon>
        <taxon>Bacillati</taxon>
        <taxon>Actinomycetota</taxon>
        <taxon>Actinomycetes</taxon>
        <taxon>Micrococcales</taxon>
        <taxon>Microbacteriaceae</taxon>
        <taxon>Gryllotalpicola</taxon>
    </lineage>
</organism>
<dbReference type="RefSeq" id="WP_390226862.1">
    <property type="nucleotide sequence ID" value="NZ_JBHSCN010000002.1"/>
</dbReference>
<evidence type="ECO:0000256" key="1">
    <source>
        <dbReference type="SAM" id="MobiDB-lite"/>
    </source>
</evidence>
<feature type="region of interest" description="Disordered" evidence="1">
    <location>
        <begin position="188"/>
        <end position="224"/>
    </location>
</feature>
<feature type="transmembrane region" description="Helical" evidence="2">
    <location>
        <begin position="163"/>
        <end position="181"/>
    </location>
</feature>
<sequence>MTDAPWLFVLVAAGSFQIGRGAPIEGIPFVLGAAALVADELGWLRAVDRTFGTPRAPGWVVAVAITVSAAVIGIAPEFGWVAALLVAAGGAAAIRPMWGRRPAFVVDEDGQRGIRRAAIWWAGIAIALCLWELASFFLGLPSARADWEHPALSDLVKPAIDAPFARAVLFGLWVAVGWAFARRGWSASDDVADSGEPHRSDESGAEPASGRDADADAVNGSAAS</sequence>
<keyword evidence="4" id="KW-1185">Reference proteome</keyword>
<accession>A0ABV8Q413</accession>
<feature type="transmembrane region" description="Helical" evidence="2">
    <location>
        <begin position="80"/>
        <end position="98"/>
    </location>
</feature>
<evidence type="ECO:0000313" key="4">
    <source>
        <dbReference type="Proteomes" id="UP001595900"/>
    </source>
</evidence>
<evidence type="ECO:0008006" key="5">
    <source>
        <dbReference type="Google" id="ProtNLM"/>
    </source>
</evidence>
<keyword evidence="2" id="KW-1133">Transmembrane helix</keyword>